<dbReference type="OrthoDB" id="9806740at2"/>
<evidence type="ECO:0000256" key="4">
    <source>
        <dbReference type="ARBA" id="ARBA00022989"/>
    </source>
</evidence>
<dbReference type="SUPFAM" id="SSF103481">
    <property type="entry name" value="Multidrug resistance efflux transporter EmrE"/>
    <property type="match status" value="2"/>
</dbReference>
<evidence type="ECO:0000313" key="8">
    <source>
        <dbReference type="EMBL" id="AZS28142.1"/>
    </source>
</evidence>
<proteinExistence type="inferred from homology"/>
<keyword evidence="5 6" id="KW-0472">Membrane</keyword>
<dbReference type="Gene3D" id="1.10.3730.20">
    <property type="match status" value="1"/>
</dbReference>
<evidence type="ECO:0000256" key="5">
    <source>
        <dbReference type="ARBA" id="ARBA00023136"/>
    </source>
</evidence>
<dbReference type="GO" id="GO:0016020">
    <property type="term" value="C:membrane"/>
    <property type="evidence" value="ECO:0007669"/>
    <property type="project" value="UniProtKB-SubCell"/>
</dbReference>
<feature type="transmembrane region" description="Helical" evidence="6">
    <location>
        <begin position="122"/>
        <end position="141"/>
    </location>
</feature>
<feature type="transmembrane region" description="Helical" evidence="6">
    <location>
        <begin position="70"/>
        <end position="89"/>
    </location>
</feature>
<gene>
    <name evidence="8" type="ORF">D8S85_00305</name>
</gene>
<feature type="transmembrane region" description="Helical" evidence="6">
    <location>
        <begin position="210"/>
        <end position="230"/>
    </location>
</feature>
<evidence type="ECO:0000259" key="7">
    <source>
        <dbReference type="Pfam" id="PF00892"/>
    </source>
</evidence>
<dbReference type="InterPro" id="IPR037185">
    <property type="entry name" value="EmrE-like"/>
</dbReference>
<dbReference type="KEGG" id="buy:D8S85_00305"/>
<keyword evidence="9" id="KW-1185">Reference proteome</keyword>
<evidence type="ECO:0000256" key="1">
    <source>
        <dbReference type="ARBA" id="ARBA00004141"/>
    </source>
</evidence>
<dbReference type="Pfam" id="PF00892">
    <property type="entry name" value="EamA"/>
    <property type="match status" value="2"/>
</dbReference>
<protein>
    <submittedName>
        <fullName evidence="8">EamA family transporter</fullName>
    </submittedName>
</protein>
<dbReference type="Proteomes" id="UP000270673">
    <property type="component" value="Chromosome"/>
</dbReference>
<evidence type="ECO:0000256" key="2">
    <source>
        <dbReference type="ARBA" id="ARBA00007362"/>
    </source>
</evidence>
<keyword evidence="4 6" id="KW-1133">Transmembrane helix</keyword>
<feature type="domain" description="EamA" evidence="7">
    <location>
        <begin position="148"/>
        <end position="283"/>
    </location>
</feature>
<feature type="transmembrane region" description="Helical" evidence="6">
    <location>
        <begin position="40"/>
        <end position="58"/>
    </location>
</feature>
<comment type="similarity">
    <text evidence="2">Belongs to the EamA transporter family.</text>
</comment>
<dbReference type="AlphaFoldDB" id="A0A3S9VNL3"/>
<evidence type="ECO:0000313" key="9">
    <source>
        <dbReference type="Proteomes" id="UP000270673"/>
    </source>
</evidence>
<reference evidence="8 9" key="1">
    <citation type="submission" date="2018-10" db="EMBL/GenBank/DDBJ databases">
        <title>Butyricimonas faecalis sp. nov., isolated from human faeces and emended description of the genus Butyricimonas.</title>
        <authorList>
            <person name="Le Roy T."/>
            <person name="Van der Smissen P."/>
            <person name="Paquot A."/>
            <person name="Delzenne N."/>
            <person name="Muccioli G."/>
            <person name="Collet J.-F."/>
            <person name="Cani P.D."/>
        </authorList>
    </citation>
    <scope>NUCLEOTIDE SEQUENCE [LARGE SCALE GENOMIC DNA]</scope>
    <source>
        <strain evidence="8 9">H184</strain>
    </source>
</reference>
<dbReference type="EMBL" id="CP032819">
    <property type="protein sequence ID" value="AZS28142.1"/>
    <property type="molecule type" value="Genomic_DNA"/>
</dbReference>
<evidence type="ECO:0000256" key="6">
    <source>
        <dbReference type="SAM" id="Phobius"/>
    </source>
</evidence>
<comment type="subcellular location">
    <subcellularLocation>
        <location evidence="1">Membrane</location>
        <topology evidence="1">Multi-pass membrane protein</topology>
    </subcellularLocation>
</comment>
<name>A0A3S9VNL3_9BACT</name>
<organism evidence="8 9">
    <name type="scientific">Butyricimonas faecalis</name>
    <dbReference type="NCBI Taxonomy" id="2093856"/>
    <lineage>
        <taxon>Bacteria</taxon>
        <taxon>Pseudomonadati</taxon>
        <taxon>Bacteroidota</taxon>
        <taxon>Bacteroidia</taxon>
        <taxon>Bacteroidales</taxon>
        <taxon>Odoribacteraceae</taxon>
        <taxon>Butyricimonas</taxon>
    </lineage>
</organism>
<feature type="domain" description="EamA" evidence="7">
    <location>
        <begin position="5"/>
        <end position="139"/>
    </location>
</feature>
<dbReference type="PANTHER" id="PTHR32322:SF2">
    <property type="entry name" value="EAMA DOMAIN-CONTAINING PROTEIN"/>
    <property type="match status" value="1"/>
</dbReference>
<dbReference type="InterPro" id="IPR050638">
    <property type="entry name" value="AA-Vitamin_Transporters"/>
</dbReference>
<sequence length="288" mass="31727">MDKLKGILFAALSAATFGLIPLYANQAILDGVNNETILVYRYGIAGVLYAIYLLFRGTNMRLSRGELQEVTIAGVGGYGITAFFLMWSYHYMPTGVATAIHFFYPVVVALLMAIFYKERLPLAVRAGIVLAICGVYLLSWTPGEVKWMGLFFVLMSTLTYGCYITALNRPVLKRINPDVLTCYVLLFTALFYLIVAVARGKMEIITRPRFLMDMGQLAVLSTIVSARLLVAAVKLIGSVTSSVLGTLEPITAIVVGVLYFNEQLTYVNYLGLLVVLVAVLVVICKMKK</sequence>
<feature type="transmembrane region" description="Helical" evidence="6">
    <location>
        <begin position="179"/>
        <end position="198"/>
    </location>
</feature>
<feature type="transmembrane region" description="Helical" evidence="6">
    <location>
        <begin position="242"/>
        <end position="260"/>
    </location>
</feature>
<dbReference type="PANTHER" id="PTHR32322">
    <property type="entry name" value="INNER MEMBRANE TRANSPORTER"/>
    <property type="match status" value="1"/>
</dbReference>
<dbReference type="InterPro" id="IPR000620">
    <property type="entry name" value="EamA_dom"/>
</dbReference>
<feature type="transmembrane region" description="Helical" evidence="6">
    <location>
        <begin position="95"/>
        <end position="115"/>
    </location>
</feature>
<keyword evidence="3 6" id="KW-0812">Transmembrane</keyword>
<feature type="transmembrane region" description="Helical" evidence="6">
    <location>
        <begin position="266"/>
        <end position="284"/>
    </location>
</feature>
<evidence type="ECO:0000256" key="3">
    <source>
        <dbReference type="ARBA" id="ARBA00022692"/>
    </source>
</evidence>
<accession>A0A3S9VNL3</accession>
<feature type="transmembrane region" description="Helical" evidence="6">
    <location>
        <begin position="147"/>
        <end position="167"/>
    </location>
</feature>
<dbReference type="RefSeq" id="WP_106624316.1">
    <property type="nucleotide sequence ID" value="NZ_CP032819.1"/>
</dbReference>